<comment type="caution">
    <text evidence="6">The sequence shown here is derived from an EMBL/GenBank/DDBJ whole genome shotgun (WGS) entry which is preliminary data.</text>
</comment>
<dbReference type="InterPro" id="IPR003593">
    <property type="entry name" value="AAA+_ATPase"/>
</dbReference>
<accession>A0A0F9YK28</accession>
<dbReference type="AlphaFoldDB" id="A0A0F9YK28"/>
<evidence type="ECO:0000256" key="4">
    <source>
        <dbReference type="ARBA" id="ARBA00022840"/>
    </source>
</evidence>
<dbReference type="GO" id="GO:0005524">
    <property type="term" value="F:ATP binding"/>
    <property type="evidence" value="ECO:0007669"/>
    <property type="project" value="UniProtKB-KW"/>
</dbReference>
<dbReference type="SMART" id="SM00382">
    <property type="entry name" value="AAA"/>
    <property type="match status" value="1"/>
</dbReference>
<keyword evidence="2" id="KW-0813">Transport</keyword>
<reference evidence="6" key="1">
    <citation type="journal article" date="2015" name="Nature">
        <title>Complex archaea that bridge the gap between prokaryotes and eukaryotes.</title>
        <authorList>
            <person name="Spang A."/>
            <person name="Saw J.H."/>
            <person name="Jorgensen S.L."/>
            <person name="Zaremba-Niedzwiedzka K."/>
            <person name="Martijn J."/>
            <person name="Lind A.E."/>
            <person name="van Eijk R."/>
            <person name="Schleper C."/>
            <person name="Guy L."/>
            <person name="Ettema T.J."/>
        </authorList>
    </citation>
    <scope>NUCLEOTIDE SEQUENCE</scope>
</reference>
<dbReference type="Gene3D" id="3.40.50.300">
    <property type="entry name" value="P-loop containing nucleotide triphosphate hydrolases"/>
    <property type="match status" value="1"/>
</dbReference>
<proteinExistence type="inferred from homology"/>
<name>A0A0F9YK28_9ZZZZ</name>
<evidence type="ECO:0000259" key="5">
    <source>
        <dbReference type="PROSITE" id="PS50893"/>
    </source>
</evidence>
<dbReference type="Pfam" id="PF00005">
    <property type="entry name" value="ABC_tran"/>
    <property type="match status" value="1"/>
</dbReference>
<feature type="domain" description="ABC transporter" evidence="5">
    <location>
        <begin position="13"/>
        <end position="239"/>
    </location>
</feature>
<gene>
    <name evidence="6" type="ORF">LCGC14_0006420</name>
</gene>
<keyword evidence="3" id="KW-0547">Nucleotide-binding</keyword>
<dbReference type="InterPro" id="IPR003439">
    <property type="entry name" value="ABC_transporter-like_ATP-bd"/>
</dbReference>
<dbReference type="PANTHER" id="PTHR43335:SF4">
    <property type="entry name" value="ABC TRANSPORTER, ATP-BINDING PROTEIN"/>
    <property type="match status" value="1"/>
</dbReference>
<evidence type="ECO:0000256" key="3">
    <source>
        <dbReference type="ARBA" id="ARBA00022741"/>
    </source>
</evidence>
<dbReference type="PROSITE" id="PS50893">
    <property type="entry name" value="ABC_TRANSPORTER_2"/>
    <property type="match status" value="1"/>
</dbReference>
<evidence type="ECO:0000256" key="1">
    <source>
        <dbReference type="ARBA" id="ARBA00005417"/>
    </source>
</evidence>
<organism evidence="6">
    <name type="scientific">marine sediment metagenome</name>
    <dbReference type="NCBI Taxonomy" id="412755"/>
    <lineage>
        <taxon>unclassified sequences</taxon>
        <taxon>metagenomes</taxon>
        <taxon>ecological metagenomes</taxon>
    </lineage>
</organism>
<dbReference type="GO" id="GO:0016887">
    <property type="term" value="F:ATP hydrolysis activity"/>
    <property type="evidence" value="ECO:0007669"/>
    <property type="project" value="InterPro"/>
</dbReference>
<dbReference type="PANTHER" id="PTHR43335">
    <property type="entry name" value="ABC TRANSPORTER, ATP-BINDING PROTEIN"/>
    <property type="match status" value="1"/>
</dbReference>
<evidence type="ECO:0000256" key="2">
    <source>
        <dbReference type="ARBA" id="ARBA00022448"/>
    </source>
</evidence>
<sequence>MARAGVESPESVLSIAALEKRYGTTAVLSQLNLSVARGAIHGLVGLNGSGKTTTLECVLGMQRFQSGDLQVLGRPPSRLWQGRGDVVGIFDAPSLHPALTVRQVLEHARIVCARPVRSPAEVEAMLGITQYSHYKIRQLSLGNRRRASIAHALIGQPEFIILDEPFNGLDAGGVDDVLALIKQLNHQHGTTFLLSSHQLAYLESVCTHLAILHRGRIELTGSVDTLFKDRLARLDVRCDQADKACSLLADINGVSAVTRDVDATGTVLSMTLDNIDAAAINSVLVLAGISVSGLEMRRPSLARLFHDVVEAH</sequence>
<protein>
    <recommendedName>
        <fullName evidence="5">ABC transporter domain-containing protein</fullName>
    </recommendedName>
</protein>
<evidence type="ECO:0000313" key="6">
    <source>
        <dbReference type="EMBL" id="KKO12627.1"/>
    </source>
</evidence>
<keyword evidence="4" id="KW-0067">ATP-binding</keyword>
<dbReference type="InterPro" id="IPR027417">
    <property type="entry name" value="P-loop_NTPase"/>
</dbReference>
<dbReference type="EMBL" id="LAZR01000001">
    <property type="protein sequence ID" value="KKO12627.1"/>
    <property type="molecule type" value="Genomic_DNA"/>
</dbReference>
<dbReference type="SUPFAM" id="SSF52540">
    <property type="entry name" value="P-loop containing nucleoside triphosphate hydrolases"/>
    <property type="match status" value="1"/>
</dbReference>
<comment type="similarity">
    <text evidence="1">Belongs to the ABC transporter superfamily.</text>
</comment>